<name>A0A167ADH4_9BACL</name>
<dbReference type="NCBIfam" id="NF038094">
    <property type="entry name" value="CueP_fam"/>
    <property type="match status" value="1"/>
</dbReference>
<reference evidence="1 2" key="1">
    <citation type="submission" date="2016-02" db="EMBL/GenBank/DDBJ databases">
        <title>Paenibacillus sp. LPB0068, isolated from Crassostrea gigas.</title>
        <authorList>
            <person name="Shin S.-K."/>
            <person name="Yi H."/>
        </authorList>
    </citation>
    <scope>NUCLEOTIDE SEQUENCE [LARGE SCALE GENOMIC DNA]</scope>
    <source>
        <strain evidence="1 2">LPB0068</strain>
    </source>
</reference>
<gene>
    <name evidence="1" type="ORF">PNBC_21505</name>
</gene>
<organism evidence="1 2">
    <name type="scientific">Paenibacillus crassostreae</name>
    <dbReference type="NCBI Taxonomy" id="1763538"/>
    <lineage>
        <taxon>Bacteria</taxon>
        <taxon>Bacillati</taxon>
        <taxon>Bacillota</taxon>
        <taxon>Bacilli</taxon>
        <taxon>Bacillales</taxon>
        <taxon>Paenibacillaceae</taxon>
        <taxon>Paenibacillus</taxon>
    </lineage>
</organism>
<evidence type="ECO:0000313" key="1">
    <source>
        <dbReference type="EMBL" id="OAB70880.1"/>
    </source>
</evidence>
<dbReference type="OrthoDB" id="73040at2"/>
<keyword evidence="2" id="KW-1185">Reference proteome</keyword>
<comment type="caution">
    <text evidence="1">The sequence shown here is derived from an EMBL/GenBank/DDBJ whole genome shotgun (WGS) entry which is preliminary data.</text>
</comment>
<dbReference type="Proteomes" id="UP000077134">
    <property type="component" value="Unassembled WGS sequence"/>
</dbReference>
<accession>A0A167ADH4</accession>
<protein>
    <recommendedName>
        <fullName evidence="3">CueP family metal-binding protein</fullName>
    </recommendedName>
</protein>
<proteinExistence type="predicted"/>
<evidence type="ECO:0008006" key="3">
    <source>
        <dbReference type="Google" id="ProtNLM"/>
    </source>
</evidence>
<dbReference type="Pfam" id="PF21172">
    <property type="entry name" value="CueP"/>
    <property type="match status" value="1"/>
</dbReference>
<dbReference type="AlphaFoldDB" id="A0A167ADH4"/>
<dbReference type="EMBL" id="LSFN01000045">
    <property type="protein sequence ID" value="OAB70880.1"/>
    <property type="molecule type" value="Genomic_DNA"/>
</dbReference>
<evidence type="ECO:0000313" key="2">
    <source>
        <dbReference type="Proteomes" id="UP000077134"/>
    </source>
</evidence>
<dbReference type="RefSeq" id="WP_068661493.1">
    <property type="nucleotide sequence ID" value="NZ_CP017770.1"/>
</dbReference>
<dbReference type="Gene3D" id="2.60.40.3700">
    <property type="match status" value="1"/>
</dbReference>
<dbReference type="InterPro" id="IPR047808">
    <property type="entry name" value="CueP-like"/>
</dbReference>
<dbReference type="KEGG" id="pcx:LPB68_09355"/>
<sequence>MKRKVIAVIGVVVVVLGTYLFTESIERNAPKENKTQNIKQLVHDYSVGNIKNQSASITSRQLIVTDSDENQLTYDLPDENFFVSIAPYVEKTHPCSVHSLTGCRGEMANEEFSVYIEDVDGNVLLDQTLISQSNGFVDLWLPRDRAYRITIAHDGKTAESEFSTFENDNTCITNIQLTENKSA</sequence>
<dbReference type="STRING" id="1763538.LPB68_09355"/>